<dbReference type="InterPro" id="IPR039538">
    <property type="entry name" value="BetI_C"/>
</dbReference>
<sequence>MPKGPTKRRPQTTARLLEAARETFAERGFHGSSIEAICERAGLTRGAFYSNFRTKDELFFALFDLHARRVIDRLTRAIDELDTSDDPVRAVLTRMGTVDETERGWYLLSTEFTLYAIRHPRTGRVLAEHDRRLREEIVRLLARLFDRLGRRPTVDLDALARLITAVHEGSLAQSLVEPDRLAPEHLAVTFLPPLIDTVSEPVPREE</sequence>
<dbReference type="PRINTS" id="PR00455">
    <property type="entry name" value="HTHTETR"/>
</dbReference>
<dbReference type="PANTHER" id="PTHR30055">
    <property type="entry name" value="HTH-TYPE TRANSCRIPTIONAL REGULATOR RUTR"/>
    <property type="match status" value="1"/>
</dbReference>
<dbReference type="PROSITE" id="PS50977">
    <property type="entry name" value="HTH_TETR_2"/>
    <property type="match status" value="1"/>
</dbReference>
<keyword evidence="1" id="KW-0678">Repressor</keyword>
<dbReference type="SUPFAM" id="SSF48498">
    <property type="entry name" value="Tetracyclin repressor-like, C-terminal domain"/>
    <property type="match status" value="1"/>
</dbReference>
<evidence type="ECO:0000256" key="5">
    <source>
        <dbReference type="PROSITE-ProRule" id="PRU00335"/>
    </source>
</evidence>
<dbReference type="SUPFAM" id="SSF46689">
    <property type="entry name" value="Homeodomain-like"/>
    <property type="match status" value="1"/>
</dbReference>
<reference evidence="8 10" key="2">
    <citation type="submission" date="2015-06" db="EMBL/GenBank/DDBJ databases">
        <title>Draft genome sequence of Streptomyces leeuwenhoekii C58, which produces the novel lasso peptide, chaxapeptin.</title>
        <authorList>
            <person name="Yi Y."/>
            <person name="Hai D."/>
            <person name="Jaspars M."/>
            <person name="Sheng H."/>
            <person name="Rateb M.E."/>
            <person name="Bull A."/>
            <person name="Goodfellow M."/>
            <person name="Asenjo J.A."/>
            <person name="Ebel R."/>
        </authorList>
    </citation>
    <scope>NUCLEOTIDE SEQUENCE [LARGE SCALE GENOMIC DNA]</scope>
    <source>
        <strain evidence="8 10">C58</strain>
    </source>
</reference>
<dbReference type="InterPro" id="IPR036271">
    <property type="entry name" value="Tet_transcr_reg_TetR-rel_C_sf"/>
</dbReference>
<protein>
    <submittedName>
        <fullName evidence="7 8">TetR family transcriptional regulator</fullName>
    </submittedName>
</protein>
<evidence type="ECO:0000256" key="2">
    <source>
        <dbReference type="ARBA" id="ARBA00023015"/>
    </source>
</evidence>
<feature type="DNA-binding region" description="H-T-H motif" evidence="5">
    <location>
        <begin position="33"/>
        <end position="52"/>
    </location>
</feature>
<feature type="domain" description="HTH tetR-type" evidence="6">
    <location>
        <begin position="10"/>
        <end position="70"/>
    </location>
</feature>
<dbReference type="Pfam" id="PF00440">
    <property type="entry name" value="TetR_N"/>
    <property type="match status" value="1"/>
</dbReference>
<evidence type="ECO:0000313" key="10">
    <source>
        <dbReference type="Proteomes" id="UP000037274"/>
    </source>
</evidence>
<dbReference type="Proteomes" id="UP000035016">
    <property type="component" value="Chromosome Chromosome"/>
</dbReference>
<dbReference type="KEGG" id="sle:sle_12170"/>
<evidence type="ECO:0000313" key="8">
    <source>
        <dbReference type="EMBL" id="KMS79318.1"/>
    </source>
</evidence>
<dbReference type="GO" id="GO:0003700">
    <property type="term" value="F:DNA-binding transcription factor activity"/>
    <property type="evidence" value="ECO:0007669"/>
    <property type="project" value="TreeGrafter"/>
</dbReference>
<keyword evidence="2" id="KW-0805">Transcription regulation</keyword>
<evidence type="ECO:0000259" key="6">
    <source>
        <dbReference type="PROSITE" id="PS50977"/>
    </source>
</evidence>
<keyword evidence="3 5" id="KW-0238">DNA-binding</keyword>
<keyword evidence="4" id="KW-0804">Transcription</keyword>
<keyword evidence="10" id="KW-1185">Reference proteome</keyword>
<dbReference type="Gene3D" id="1.10.357.10">
    <property type="entry name" value="Tetracycline Repressor, domain 2"/>
    <property type="match status" value="1"/>
</dbReference>
<dbReference type="RefSeq" id="WP_029386386.1">
    <property type="nucleotide sequence ID" value="NZ_AZSD01000408.1"/>
</dbReference>
<dbReference type="InterPro" id="IPR050109">
    <property type="entry name" value="HTH-type_TetR-like_transc_reg"/>
</dbReference>
<evidence type="ECO:0000256" key="3">
    <source>
        <dbReference type="ARBA" id="ARBA00023125"/>
    </source>
</evidence>
<dbReference type="GO" id="GO:0000976">
    <property type="term" value="F:transcription cis-regulatory region binding"/>
    <property type="evidence" value="ECO:0007669"/>
    <property type="project" value="TreeGrafter"/>
</dbReference>
<dbReference type="AlphaFoldDB" id="A0A0F7VLU8"/>
<dbReference type="PATRIC" id="fig|1437453.5.peg.3728"/>
<dbReference type="Proteomes" id="UP000037274">
    <property type="component" value="Unassembled WGS sequence"/>
</dbReference>
<dbReference type="PANTHER" id="PTHR30055:SF241">
    <property type="entry name" value="TRANSCRIPTIONAL REGULATORY PROTEIN"/>
    <property type="match status" value="1"/>
</dbReference>
<dbReference type="InterPro" id="IPR001647">
    <property type="entry name" value="HTH_TetR"/>
</dbReference>
<organism evidence="7 9">
    <name type="scientific">Streptomyces leeuwenhoekii</name>
    <dbReference type="NCBI Taxonomy" id="1437453"/>
    <lineage>
        <taxon>Bacteria</taxon>
        <taxon>Bacillati</taxon>
        <taxon>Actinomycetota</taxon>
        <taxon>Actinomycetes</taxon>
        <taxon>Kitasatosporales</taxon>
        <taxon>Streptomycetaceae</taxon>
        <taxon>Streptomyces</taxon>
    </lineage>
</organism>
<name>A0A0F7VLU8_STRLW</name>
<evidence type="ECO:0000256" key="4">
    <source>
        <dbReference type="ARBA" id="ARBA00023163"/>
    </source>
</evidence>
<evidence type="ECO:0000256" key="1">
    <source>
        <dbReference type="ARBA" id="ARBA00022491"/>
    </source>
</evidence>
<proteinExistence type="predicted"/>
<evidence type="ECO:0000313" key="9">
    <source>
        <dbReference type="Proteomes" id="UP000035016"/>
    </source>
</evidence>
<dbReference type="InterPro" id="IPR009057">
    <property type="entry name" value="Homeodomain-like_sf"/>
</dbReference>
<dbReference type="EMBL" id="LN831790">
    <property type="protein sequence ID" value="CQR60679.1"/>
    <property type="molecule type" value="Genomic_DNA"/>
</dbReference>
<reference evidence="7 9" key="1">
    <citation type="submission" date="2015-02" db="EMBL/GenBank/DDBJ databases">
        <authorList>
            <person name="Gomez-Escribano P.J."/>
        </authorList>
    </citation>
    <scope>NUCLEOTIDE SEQUENCE [LARGE SCALE GENOMIC DNA]</scope>
    <source>
        <strain evidence="7">C34</strain>
        <strain evidence="9">C34 (DSM 42122 / NRRL B-24963)</strain>
    </source>
</reference>
<dbReference type="EMBL" id="LFEH01000035">
    <property type="protein sequence ID" value="KMS79318.1"/>
    <property type="molecule type" value="Genomic_DNA"/>
</dbReference>
<gene>
    <name evidence="7" type="primary">sle_12170</name>
    <name evidence="8" type="ORF">ACH49_12475</name>
</gene>
<dbReference type="Pfam" id="PF13977">
    <property type="entry name" value="TetR_C_6"/>
    <property type="match status" value="1"/>
</dbReference>
<accession>A0A0F7VLU8</accession>
<evidence type="ECO:0000313" key="7">
    <source>
        <dbReference type="EMBL" id="CQR60679.1"/>
    </source>
</evidence>